<dbReference type="InterPro" id="IPR048350">
    <property type="entry name" value="S-Me-THD-like_C"/>
</dbReference>
<feature type="domain" description="S-Me-THD N-terminal" evidence="1">
    <location>
        <begin position="8"/>
        <end position="163"/>
    </location>
</feature>
<evidence type="ECO:0000313" key="3">
    <source>
        <dbReference type="EMBL" id="MBN2909897.1"/>
    </source>
</evidence>
<dbReference type="SUPFAM" id="SSF160991">
    <property type="entry name" value="CV3147-like"/>
    <property type="match status" value="1"/>
</dbReference>
<dbReference type="InterPro" id="IPR027479">
    <property type="entry name" value="S-Me-THD_N_sf"/>
</dbReference>
<evidence type="ECO:0000259" key="1">
    <source>
        <dbReference type="Pfam" id="PF06032"/>
    </source>
</evidence>
<dbReference type="Pfam" id="PF20906">
    <property type="entry name" value="S-Me-THD_C"/>
    <property type="match status" value="1"/>
</dbReference>
<sequence length="363" mass="39477">MNRLDAQAIEEIAVGAAVLGSGGGGDPYLGKLMALAAIERYGPVLCIDPEELQDDDMVIPLSMIGAPTVVVEKIPSGRESGQAFAMVEKWCGQTAQATMPIEIGGVNSLIPIVVAAERGIPIVDADGMGRAFPEMQMDTFHLAGIRPYPVSLVDEKGNRMLFETEDGLWLEALMRSATVTMGGTATTAGFPVTGAQVKTHAIPKTLTQARQIGRVLLHARRLSRDPVEQLLEVTGGWMLFRGKVVDVKRRTEGGFVKGTARFAGTGEWQGRQWCLHFQNEFLVVEREGIPVATTPDLIAVLDTETGMPFTTERLRYGIRAAVIAMPCHPAWRTEKGLETVGPRYFGYDLDYVPVEQRLEGGRP</sequence>
<name>A0ABS2WK32_9BACL</name>
<gene>
    <name evidence="3" type="ORF">JQC72_10210</name>
</gene>
<comment type="caution">
    <text evidence="3">The sequence shown here is derived from an EMBL/GenBank/DDBJ whole genome shotgun (WGS) entry which is preliminary data.</text>
</comment>
<feature type="domain" description="S-Me-THD-like C-terminal" evidence="2">
    <location>
        <begin position="167"/>
        <end position="354"/>
    </location>
</feature>
<organism evidence="3 4">
    <name type="scientific">Polycladomyces zharkentensis</name>
    <dbReference type="NCBI Taxonomy" id="2807616"/>
    <lineage>
        <taxon>Bacteria</taxon>
        <taxon>Bacillati</taxon>
        <taxon>Bacillota</taxon>
        <taxon>Bacilli</taxon>
        <taxon>Bacillales</taxon>
        <taxon>Thermoactinomycetaceae</taxon>
        <taxon>Polycladomyces</taxon>
    </lineage>
</organism>
<keyword evidence="4" id="KW-1185">Reference proteome</keyword>
<dbReference type="Gene3D" id="2.40.390.10">
    <property type="entry name" value="CV3147-like"/>
    <property type="match status" value="1"/>
</dbReference>
<proteinExistence type="predicted"/>
<accession>A0ABS2WK32</accession>
<dbReference type="RefSeq" id="WP_205495249.1">
    <property type="nucleotide sequence ID" value="NZ_JAFHAP010000008.1"/>
</dbReference>
<evidence type="ECO:0000313" key="4">
    <source>
        <dbReference type="Proteomes" id="UP001177120"/>
    </source>
</evidence>
<protein>
    <submittedName>
        <fullName evidence="3">DUF917 domain-containing protein</fullName>
    </submittedName>
</protein>
<dbReference type="Pfam" id="PF06032">
    <property type="entry name" value="S-Me-THD_N"/>
    <property type="match status" value="1"/>
</dbReference>
<dbReference type="EMBL" id="JAFHAP010000008">
    <property type="protein sequence ID" value="MBN2909897.1"/>
    <property type="molecule type" value="Genomic_DNA"/>
</dbReference>
<reference evidence="3" key="1">
    <citation type="journal article" date="2024" name="Int. J. Syst. Evol. Microbiol.">
        <title>Polycladomyces zharkentensis sp. nov., a novel thermophilic cellulose- and starch-degrading member of the Bacillota from a geothermal aquifer in Kazakhstan.</title>
        <authorList>
            <person name="Mashzhan A."/>
            <person name="Kistaubayeva A."/>
            <person name="Javier-Lopez R."/>
            <person name="Bissenova U."/>
            <person name="Bissenbay A."/>
            <person name="Birkeland N.K."/>
        </authorList>
    </citation>
    <scope>NUCLEOTIDE SEQUENCE</scope>
    <source>
        <strain evidence="3">ZKZ2T</strain>
    </source>
</reference>
<evidence type="ECO:0000259" key="2">
    <source>
        <dbReference type="Pfam" id="PF20906"/>
    </source>
</evidence>
<dbReference type="InterPro" id="IPR010318">
    <property type="entry name" value="S-Me-THD_N"/>
</dbReference>
<dbReference type="InterPro" id="IPR024071">
    <property type="entry name" value="S-Me-THD_C_sf"/>
</dbReference>
<dbReference type="Proteomes" id="UP001177120">
    <property type="component" value="Unassembled WGS sequence"/>
</dbReference>
<dbReference type="Gene3D" id="3.40.1610.10">
    <property type="entry name" value="CV3147-like domain"/>
    <property type="match status" value="1"/>
</dbReference>